<evidence type="ECO:0000313" key="4">
    <source>
        <dbReference type="EMBL" id="QKX58990.1"/>
    </source>
</evidence>
<feature type="region of interest" description="Disordered" evidence="2">
    <location>
        <begin position="215"/>
        <end position="249"/>
    </location>
</feature>
<dbReference type="KEGG" id="trg:TRUGW13939_06119"/>
<dbReference type="InterPro" id="IPR004177">
    <property type="entry name" value="DDHD_dom"/>
</dbReference>
<dbReference type="EMBL" id="CP055900">
    <property type="protein sequence ID" value="QKX58990.1"/>
    <property type="molecule type" value="Genomic_DNA"/>
</dbReference>
<dbReference type="SMART" id="SM01127">
    <property type="entry name" value="DDHD"/>
    <property type="match status" value="1"/>
</dbReference>
<dbReference type="Pfam" id="PF23465">
    <property type="entry name" value="DUF7131"/>
    <property type="match status" value="1"/>
</dbReference>
<name>A0A7H8QXZ4_TALRU</name>
<dbReference type="GO" id="GO:0005737">
    <property type="term" value="C:cytoplasm"/>
    <property type="evidence" value="ECO:0007669"/>
    <property type="project" value="TreeGrafter"/>
</dbReference>
<dbReference type="PANTHER" id="PTHR23509">
    <property type="entry name" value="PA-PL1 PHOSPHOLIPASE FAMILY"/>
    <property type="match status" value="1"/>
</dbReference>
<feature type="compositionally biased region" description="Basic and acidic residues" evidence="2">
    <location>
        <begin position="221"/>
        <end position="230"/>
    </location>
</feature>
<feature type="compositionally biased region" description="Polar residues" evidence="2">
    <location>
        <begin position="15"/>
        <end position="27"/>
    </location>
</feature>
<dbReference type="OrthoDB" id="431378at2759"/>
<evidence type="ECO:0000256" key="2">
    <source>
        <dbReference type="SAM" id="MobiDB-lite"/>
    </source>
</evidence>
<dbReference type="PANTHER" id="PTHR23509:SF10">
    <property type="entry name" value="LD21067P"/>
    <property type="match status" value="1"/>
</dbReference>
<dbReference type="InterPro" id="IPR057826">
    <property type="entry name" value="WWE_C20G8.02"/>
</dbReference>
<dbReference type="AlphaFoldDB" id="A0A7H8QXZ4"/>
<evidence type="ECO:0000259" key="3">
    <source>
        <dbReference type="PROSITE" id="PS51043"/>
    </source>
</evidence>
<dbReference type="InterPro" id="IPR055555">
    <property type="entry name" value="PA-PLA1_DUF7131"/>
</dbReference>
<dbReference type="GeneID" id="55993615"/>
<dbReference type="Pfam" id="PF02862">
    <property type="entry name" value="DDHD"/>
    <property type="match status" value="1"/>
</dbReference>
<dbReference type="InterPro" id="IPR058055">
    <property type="entry name" value="PA-PLA1"/>
</dbReference>
<dbReference type="GO" id="GO:0004620">
    <property type="term" value="F:phospholipase activity"/>
    <property type="evidence" value="ECO:0007669"/>
    <property type="project" value="TreeGrafter"/>
</dbReference>
<feature type="coiled-coil region" evidence="1">
    <location>
        <begin position="866"/>
        <end position="896"/>
    </location>
</feature>
<sequence length="945" mass="105955">MPVVDAKPSFLETISPWSASRASTPQPERQAGSDAESLKQTQGQDHVTSHRKRLSSLRYPDDCPPLHPRWFYAVDIPKSKPAFLTSDRAETKPLPPPKKFVPFLLKDSQSVEDAFQHLIRCEDRVNATEPPGDSHTKFENSDATVKVPVNEDNLYDVDVDKRELSSAYWLGPVYEVRRGTWFFQDGSTLKPCEENLATQIEEGYLRLRPWQIQYPQQKTKTKTESSDGTKKSASHSRSASESVRKQGYTEEECVARDGHSINSALNAQLPVHRLFGSYMNSTITYQDSSVAWLNSDDFMSRMSSTVYQRLGGVGGTKVIRGYTEPGRPKDPVEGKGSTVKTSSPATPVEPDSVEESDAIEERREYGLPQKLYGFDELGKTDMRRESNEHRATLQRQISSLNGEAENVADLEEEVRRQEEKEMEDSREADGEERDREIDHLVLVTHGIGQRLGIRLESVNFIHDVNVLRKTMKSVYSAAPDLQALNLEHPDARRNCRVQVLPVCWRHLLDFPRQGLRQNRKEFDLADPSSLSAEDEEYPTLADITLEGVPAVRNLISDLAMDVLLYQSQYREHIMGIVQRECNRIFQLFKARNPSFKGSVSLCGHSLGSAILFDILSHQNLHNDPKTSNESPKFKKTATTENKGGYPLEFDCREFFCLGSPIALFQMLKAKTIGGRRSTRVSHTPKGSTVDDTSLLNSRESPIPSVSGYDAKPVYEPNSNVSSPRCDELYNIFHPSDPVSYRLEPLISPAMTNLKPQPLPSVKRSIWTASGQSLSNISSRVGSLWTNFTSGVASSLLNRSLGLQPEDKPGQGLSHPSDVSASFEAKRTAGDNKQPLGPGAGYESDMSTLMSPNVETLYEGFEKARSLDKENMSANDMENRARKIRSEEAKVRALNSNGRVDYSIQEGAFDISLIASLASHLSYWADEDVTHFMLSQMLSRVRRRDH</sequence>
<dbReference type="GO" id="GO:0046872">
    <property type="term" value="F:metal ion binding"/>
    <property type="evidence" value="ECO:0007669"/>
    <property type="project" value="InterPro"/>
</dbReference>
<feature type="domain" description="DDHD" evidence="3">
    <location>
        <begin position="647"/>
        <end position="938"/>
    </location>
</feature>
<feature type="compositionally biased region" description="Polar residues" evidence="2">
    <location>
        <begin position="680"/>
        <end position="696"/>
    </location>
</feature>
<feature type="region of interest" description="Disordered" evidence="2">
    <location>
        <begin position="15"/>
        <end position="60"/>
    </location>
</feature>
<proteinExistence type="predicted"/>
<feature type="region of interest" description="Disordered" evidence="2">
    <location>
        <begin position="675"/>
        <end position="696"/>
    </location>
</feature>
<gene>
    <name evidence="4" type="ORF">TRUGW13939_06119</name>
</gene>
<evidence type="ECO:0000313" key="5">
    <source>
        <dbReference type="Proteomes" id="UP000509510"/>
    </source>
</evidence>
<feature type="region of interest" description="Disordered" evidence="2">
    <location>
        <begin position="414"/>
        <end position="433"/>
    </location>
</feature>
<feature type="region of interest" description="Disordered" evidence="2">
    <location>
        <begin position="801"/>
        <end position="820"/>
    </location>
</feature>
<evidence type="ECO:0000256" key="1">
    <source>
        <dbReference type="SAM" id="Coils"/>
    </source>
</evidence>
<reference evidence="5" key="1">
    <citation type="submission" date="2020-06" db="EMBL/GenBank/DDBJ databases">
        <title>A chromosome-scale genome assembly of Talaromyces rugulosus W13939.</title>
        <authorList>
            <person name="Wang B."/>
            <person name="Guo L."/>
            <person name="Ye K."/>
            <person name="Wang L."/>
        </authorList>
    </citation>
    <scope>NUCLEOTIDE SEQUENCE [LARGE SCALE GENOMIC DNA]</scope>
    <source>
        <strain evidence="5">W13939</strain>
    </source>
</reference>
<accession>A0A7H8QXZ4</accession>
<dbReference type="Proteomes" id="UP000509510">
    <property type="component" value="Chromosome III"/>
</dbReference>
<protein>
    <recommendedName>
        <fullName evidence="3">DDHD domain-containing protein</fullName>
    </recommendedName>
</protein>
<dbReference type="RefSeq" id="XP_035345168.1">
    <property type="nucleotide sequence ID" value="XM_035489275.1"/>
</dbReference>
<organism evidence="4 5">
    <name type="scientific">Talaromyces rugulosus</name>
    <name type="common">Penicillium rugulosum</name>
    <dbReference type="NCBI Taxonomy" id="121627"/>
    <lineage>
        <taxon>Eukaryota</taxon>
        <taxon>Fungi</taxon>
        <taxon>Dikarya</taxon>
        <taxon>Ascomycota</taxon>
        <taxon>Pezizomycotina</taxon>
        <taxon>Eurotiomycetes</taxon>
        <taxon>Eurotiomycetidae</taxon>
        <taxon>Eurotiales</taxon>
        <taxon>Trichocomaceae</taxon>
        <taxon>Talaromyces</taxon>
        <taxon>Talaromyces sect. Islandici</taxon>
    </lineage>
</organism>
<dbReference type="Pfam" id="PF23463">
    <property type="entry name" value="WWE_2"/>
    <property type="match status" value="1"/>
</dbReference>
<dbReference type="PROSITE" id="PS51043">
    <property type="entry name" value="DDHD"/>
    <property type="match status" value="1"/>
</dbReference>
<keyword evidence="5" id="KW-1185">Reference proteome</keyword>
<feature type="region of interest" description="Disordered" evidence="2">
    <location>
        <begin position="318"/>
        <end position="365"/>
    </location>
</feature>
<keyword evidence="1" id="KW-0175">Coiled coil</keyword>